<evidence type="ECO:0000313" key="1">
    <source>
        <dbReference type="EMBL" id="KAK6793726.1"/>
    </source>
</evidence>
<organism evidence="1 2">
    <name type="scientific">Solanum bulbocastanum</name>
    <name type="common">Wild potato</name>
    <dbReference type="NCBI Taxonomy" id="147425"/>
    <lineage>
        <taxon>Eukaryota</taxon>
        <taxon>Viridiplantae</taxon>
        <taxon>Streptophyta</taxon>
        <taxon>Embryophyta</taxon>
        <taxon>Tracheophyta</taxon>
        <taxon>Spermatophyta</taxon>
        <taxon>Magnoliopsida</taxon>
        <taxon>eudicotyledons</taxon>
        <taxon>Gunneridae</taxon>
        <taxon>Pentapetalae</taxon>
        <taxon>asterids</taxon>
        <taxon>lamiids</taxon>
        <taxon>Solanales</taxon>
        <taxon>Solanaceae</taxon>
        <taxon>Solanoideae</taxon>
        <taxon>Solaneae</taxon>
        <taxon>Solanum</taxon>
    </lineage>
</organism>
<evidence type="ECO:0000313" key="2">
    <source>
        <dbReference type="Proteomes" id="UP001371456"/>
    </source>
</evidence>
<reference evidence="1 2" key="1">
    <citation type="submission" date="2024-02" db="EMBL/GenBank/DDBJ databases">
        <title>de novo genome assembly of Solanum bulbocastanum strain 11H21.</title>
        <authorList>
            <person name="Hosaka A.J."/>
        </authorList>
    </citation>
    <scope>NUCLEOTIDE SEQUENCE [LARGE SCALE GENOMIC DNA]</scope>
    <source>
        <tissue evidence="1">Young leaves</tissue>
    </source>
</reference>
<name>A0AAN8TYA0_SOLBU</name>
<sequence>MTWIYLLKLKSNACITIHHFLVYVKTQF</sequence>
<dbReference type="EMBL" id="JBANQN010000003">
    <property type="protein sequence ID" value="KAK6793726.1"/>
    <property type="molecule type" value="Genomic_DNA"/>
</dbReference>
<protein>
    <submittedName>
        <fullName evidence="1">Uncharacterized protein</fullName>
    </submittedName>
</protein>
<accession>A0AAN8TYA0</accession>
<gene>
    <name evidence="1" type="ORF">RDI58_007179</name>
</gene>
<dbReference type="Proteomes" id="UP001371456">
    <property type="component" value="Unassembled WGS sequence"/>
</dbReference>
<proteinExistence type="predicted"/>
<dbReference type="AlphaFoldDB" id="A0AAN8TYA0"/>
<comment type="caution">
    <text evidence="1">The sequence shown here is derived from an EMBL/GenBank/DDBJ whole genome shotgun (WGS) entry which is preliminary data.</text>
</comment>
<keyword evidence="2" id="KW-1185">Reference proteome</keyword>